<keyword evidence="3" id="KW-0997">Cell inner membrane</keyword>
<evidence type="ECO:0000256" key="1">
    <source>
        <dbReference type="ARBA" id="ARBA00004429"/>
    </source>
</evidence>
<evidence type="ECO:0000259" key="12">
    <source>
        <dbReference type="PROSITE" id="PS50192"/>
    </source>
</evidence>
<keyword evidence="4 10" id="KW-0812">Transmembrane</keyword>
<dbReference type="CDD" id="cd06225">
    <property type="entry name" value="HAMP"/>
    <property type="match status" value="1"/>
</dbReference>
<keyword evidence="5 10" id="KW-1133">Transmembrane helix</keyword>
<evidence type="ECO:0000256" key="2">
    <source>
        <dbReference type="ARBA" id="ARBA00022475"/>
    </source>
</evidence>
<keyword evidence="7 9" id="KW-0807">Transducer</keyword>
<dbReference type="PROSITE" id="PS50111">
    <property type="entry name" value="CHEMOTAXIS_TRANSDUC_2"/>
    <property type="match status" value="1"/>
</dbReference>
<feature type="domain" description="HAMP" evidence="13">
    <location>
        <begin position="210"/>
        <end position="264"/>
    </location>
</feature>
<evidence type="ECO:0000256" key="9">
    <source>
        <dbReference type="PROSITE-ProRule" id="PRU00284"/>
    </source>
</evidence>
<evidence type="ECO:0000256" key="7">
    <source>
        <dbReference type="ARBA" id="ARBA00023224"/>
    </source>
</evidence>
<comment type="similarity">
    <text evidence="8">Belongs to the methyl-accepting chemotaxis (MCP) protein family.</text>
</comment>
<dbReference type="PROSITE" id="PS50885">
    <property type="entry name" value="HAMP"/>
    <property type="match status" value="1"/>
</dbReference>
<protein>
    <submittedName>
        <fullName evidence="14">Methyl-accepting chemotaxis protein</fullName>
    </submittedName>
</protein>
<name>A0ABW4Y8J0_9GAMM</name>
<dbReference type="SMART" id="SM00283">
    <property type="entry name" value="MA"/>
    <property type="match status" value="1"/>
</dbReference>
<evidence type="ECO:0000256" key="5">
    <source>
        <dbReference type="ARBA" id="ARBA00022989"/>
    </source>
</evidence>
<dbReference type="Pfam" id="PF00015">
    <property type="entry name" value="MCPsignal"/>
    <property type="match status" value="1"/>
</dbReference>
<organism evidence="14 15">
    <name type="scientific">Thiorhodococcus fuscus</name>
    <dbReference type="NCBI Taxonomy" id="527200"/>
    <lineage>
        <taxon>Bacteria</taxon>
        <taxon>Pseudomonadati</taxon>
        <taxon>Pseudomonadota</taxon>
        <taxon>Gammaproteobacteria</taxon>
        <taxon>Chromatiales</taxon>
        <taxon>Chromatiaceae</taxon>
        <taxon>Thiorhodococcus</taxon>
    </lineage>
</organism>
<keyword evidence="15" id="KW-1185">Reference proteome</keyword>
<evidence type="ECO:0000313" key="14">
    <source>
        <dbReference type="EMBL" id="MFD2110914.1"/>
    </source>
</evidence>
<dbReference type="SUPFAM" id="SSF58104">
    <property type="entry name" value="Methyl-accepting chemotaxis protein (MCP) signaling domain"/>
    <property type="match status" value="1"/>
</dbReference>
<dbReference type="SMART" id="SM01049">
    <property type="entry name" value="Cache_2"/>
    <property type="match status" value="1"/>
</dbReference>
<evidence type="ECO:0000256" key="10">
    <source>
        <dbReference type="SAM" id="Phobius"/>
    </source>
</evidence>
<keyword evidence="2" id="KW-1003">Cell membrane</keyword>
<dbReference type="EMBL" id="JBHUHX010000007">
    <property type="protein sequence ID" value="MFD2110914.1"/>
    <property type="molecule type" value="Genomic_DNA"/>
</dbReference>
<feature type="domain" description="T-SNARE coiled-coil homology" evidence="12">
    <location>
        <begin position="456"/>
        <end position="518"/>
    </location>
</feature>
<dbReference type="PROSITE" id="PS50192">
    <property type="entry name" value="T_SNARE"/>
    <property type="match status" value="1"/>
</dbReference>
<evidence type="ECO:0000259" key="13">
    <source>
        <dbReference type="PROSITE" id="PS50885"/>
    </source>
</evidence>
<evidence type="ECO:0000256" key="6">
    <source>
        <dbReference type="ARBA" id="ARBA00023136"/>
    </source>
</evidence>
<comment type="subcellular location">
    <subcellularLocation>
        <location evidence="1">Cell inner membrane</location>
        <topology evidence="1">Multi-pass membrane protein</topology>
    </subcellularLocation>
</comment>
<dbReference type="PANTHER" id="PTHR32089:SF119">
    <property type="entry name" value="METHYL-ACCEPTING CHEMOTAXIS PROTEIN CTPL"/>
    <property type="match status" value="1"/>
</dbReference>
<dbReference type="InterPro" id="IPR033480">
    <property type="entry name" value="sCache_2"/>
</dbReference>
<dbReference type="Proteomes" id="UP001597337">
    <property type="component" value="Unassembled WGS sequence"/>
</dbReference>
<evidence type="ECO:0000313" key="15">
    <source>
        <dbReference type="Proteomes" id="UP001597337"/>
    </source>
</evidence>
<dbReference type="Gene3D" id="1.10.287.950">
    <property type="entry name" value="Methyl-accepting chemotaxis protein"/>
    <property type="match status" value="1"/>
</dbReference>
<reference evidence="15" key="1">
    <citation type="journal article" date="2019" name="Int. J. Syst. Evol. Microbiol.">
        <title>The Global Catalogue of Microorganisms (GCM) 10K type strain sequencing project: providing services to taxonomists for standard genome sequencing and annotation.</title>
        <authorList>
            <consortium name="The Broad Institute Genomics Platform"/>
            <consortium name="The Broad Institute Genome Sequencing Center for Infectious Disease"/>
            <person name="Wu L."/>
            <person name="Ma J."/>
        </authorList>
    </citation>
    <scope>NUCLEOTIDE SEQUENCE [LARGE SCALE GENOMIC DNA]</scope>
    <source>
        <strain evidence="15">KACC 12597</strain>
    </source>
</reference>
<evidence type="ECO:0000256" key="8">
    <source>
        <dbReference type="ARBA" id="ARBA00029447"/>
    </source>
</evidence>
<feature type="transmembrane region" description="Helical" evidence="10">
    <location>
        <begin position="12"/>
        <end position="30"/>
    </location>
</feature>
<dbReference type="InterPro" id="IPR000727">
    <property type="entry name" value="T_SNARE_dom"/>
</dbReference>
<dbReference type="PANTHER" id="PTHR32089">
    <property type="entry name" value="METHYL-ACCEPTING CHEMOTAXIS PROTEIN MCPB"/>
    <property type="match status" value="1"/>
</dbReference>
<feature type="transmembrane region" description="Helical" evidence="10">
    <location>
        <begin position="187"/>
        <end position="207"/>
    </location>
</feature>
<evidence type="ECO:0000256" key="3">
    <source>
        <dbReference type="ARBA" id="ARBA00022519"/>
    </source>
</evidence>
<proteinExistence type="inferred from homology"/>
<dbReference type="PRINTS" id="PR00260">
    <property type="entry name" value="CHEMTRNSDUCR"/>
</dbReference>
<feature type="domain" description="Methyl-accepting transducer" evidence="11">
    <location>
        <begin position="269"/>
        <end position="505"/>
    </location>
</feature>
<dbReference type="Gene3D" id="3.30.450.20">
    <property type="entry name" value="PAS domain"/>
    <property type="match status" value="1"/>
</dbReference>
<evidence type="ECO:0000256" key="4">
    <source>
        <dbReference type="ARBA" id="ARBA00022692"/>
    </source>
</evidence>
<dbReference type="CDD" id="cd11386">
    <property type="entry name" value="MCP_signal"/>
    <property type="match status" value="1"/>
</dbReference>
<dbReference type="Pfam" id="PF17200">
    <property type="entry name" value="sCache_2"/>
    <property type="match status" value="1"/>
</dbReference>
<dbReference type="InterPro" id="IPR003660">
    <property type="entry name" value="HAMP_dom"/>
</dbReference>
<keyword evidence="6 10" id="KW-0472">Membrane</keyword>
<sequence length="546" mass="58566">MRRITVNSRLWILMGIVALGIGIGFGLALWELRGMLLDEKSTQLAKLVETATSTISARHRAMSQGAMDETEAKQAALKELSTLRYEGGNYFWVTDLSGQAVMHPLKPELDGTDTRALTDANGKRFWEEIWKKANAEGRGTVSYAWPKPGETQPGPKLAYFQTFEPWGWVVATGIYIDDVDASFRSNAVILAGVGGTVLLIVLTLTAFTGRSIVTPVREATHAMIDIARGEGDLTKRLATEGRDEVAELAAGFNAFACKTEGMVVQVAQATIRIAAAAEELTAVTETSSEGMERQRGEVQQVATAITQMSATIQDIAQNAEAAAASAFAADSSAREGGETVKGVLEANRHLAAEVEQVAGSIHRFSAQSQSIGSVLDVIREIAEQTNLLALNAAIEAARAGEQGRGFAVVADEVRTLASRTQQSTSEIHSMIETLRTVAKEAVERIERGESITTDTLARATHAQEALDQILESIGNIRDMNTQIASAAEEQATVAQEIDRSVVSISELSEDSAQHSAHTVAASRELSQLSADLQTMVGHFKVGSRQT</sequence>
<dbReference type="SMART" id="SM00304">
    <property type="entry name" value="HAMP"/>
    <property type="match status" value="1"/>
</dbReference>
<comment type="caution">
    <text evidence="14">The sequence shown here is derived from an EMBL/GenBank/DDBJ whole genome shotgun (WGS) entry which is preliminary data.</text>
</comment>
<gene>
    <name evidence="14" type="ORF">ACFSJC_03555</name>
</gene>
<dbReference type="InterPro" id="IPR004089">
    <property type="entry name" value="MCPsignal_dom"/>
</dbReference>
<dbReference type="InterPro" id="IPR004090">
    <property type="entry name" value="Chemotax_Me-accpt_rcpt"/>
</dbReference>
<accession>A0ABW4Y8J0</accession>
<dbReference type="Pfam" id="PF00672">
    <property type="entry name" value="HAMP"/>
    <property type="match status" value="1"/>
</dbReference>
<dbReference type="RefSeq" id="WP_386023317.1">
    <property type="nucleotide sequence ID" value="NZ_JBHUHX010000007.1"/>
</dbReference>
<evidence type="ECO:0000259" key="11">
    <source>
        <dbReference type="PROSITE" id="PS50111"/>
    </source>
</evidence>